<gene>
    <name evidence="2" type="ORF">Dsin_020771</name>
</gene>
<accession>A0AAE0E400</accession>
<evidence type="ECO:0000313" key="3">
    <source>
        <dbReference type="Proteomes" id="UP001281410"/>
    </source>
</evidence>
<dbReference type="InterPro" id="IPR036397">
    <property type="entry name" value="RNaseH_sf"/>
</dbReference>
<keyword evidence="1" id="KW-1133">Transmembrane helix</keyword>
<feature type="transmembrane region" description="Helical" evidence="1">
    <location>
        <begin position="299"/>
        <end position="318"/>
    </location>
</feature>
<proteinExistence type="predicted"/>
<protein>
    <submittedName>
        <fullName evidence="2">Uncharacterized protein</fullName>
    </submittedName>
</protein>
<dbReference type="InterPro" id="IPR012337">
    <property type="entry name" value="RNaseH-like_sf"/>
</dbReference>
<evidence type="ECO:0000256" key="1">
    <source>
        <dbReference type="SAM" id="Phobius"/>
    </source>
</evidence>
<keyword evidence="1" id="KW-0812">Transmembrane</keyword>
<name>A0AAE0E400_9ROSI</name>
<dbReference type="Proteomes" id="UP001281410">
    <property type="component" value="Unassembled WGS sequence"/>
</dbReference>
<dbReference type="CDD" id="cd06222">
    <property type="entry name" value="RNase_H_like"/>
    <property type="match status" value="1"/>
</dbReference>
<keyword evidence="3" id="KW-1185">Reference proteome</keyword>
<comment type="caution">
    <text evidence="2">The sequence shown here is derived from an EMBL/GenBank/DDBJ whole genome shotgun (WGS) entry which is preliminary data.</text>
</comment>
<organism evidence="2 3">
    <name type="scientific">Dipteronia sinensis</name>
    <dbReference type="NCBI Taxonomy" id="43782"/>
    <lineage>
        <taxon>Eukaryota</taxon>
        <taxon>Viridiplantae</taxon>
        <taxon>Streptophyta</taxon>
        <taxon>Embryophyta</taxon>
        <taxon>Tracheophyta</taxon>
        <taxon>Spermatophyta</taxon>
        <taxon>Magnoliopsida</taxon>
        <taxon>eudicotyledons</taxon>
        <taxon>Gunneridae</taxon>
        <taxon>Pentapetalae</taxon>
        <taxon>rosids</taxon>
        <taxon>malvids</taxon>
        <taxon>Sapindales</taxon>
        <taxon>Sapindaceae</taxon>
        <taxon>Hippocastanoideae</taxon>
        <taxon>Acereae</taxon>
        <taxon>Dipteronia</taxon>
    </lineage>
</organism>
<dbReference type="SUPFAM" id="SSF53098">
    <property type="entry name" value="Ribonuclease H-like"/>
    <property type="match status" value="1"/>
</dbReference>
<dbReference type="InterPro" id="IPR044730">
    <property type="entry name" value="RNase_H-like_dom_plant"/>
</dbReference>
<dbReference type="GO" id="GO:0003676">
    <property type="term" value="F:nucleic acid binding"/>
    <property type="evidence" value="ECO:0007669"/>
    <property type="project" value="InterPro"/>
</dbReference>
<reference evidence="2" key="1">
    <citation type="journal article" date="2023" name="Plant J.">
        <title>Genome sequences and population genomics provide insights into the demographic history, inbreeding, and mutation load of two 'living fossil' tree species of Dipteronia.</title>
        <authorList>
            <person name="Feng Y."/>
            <person name="Comes H.P."/>
            <person name="Chen J."/>
            <person name="Zhu S."/>
            <person name="Lu R."/>
            <person name="Zhang X."/>
            <person name="Li P."/>
            <person name="Qiu J."/>
            <person name="Olsen K.M."/>
            <person name="Qiu Y."/>
        </authorList>
    </citation>
    <scope>NUCLEOTIDE SEQUENCE</scope>
    <source>
        <strain evidence="2">NBL</strain>
    </source>
</reference>
<sequence>MGVWQGVCPPKIELFVWQLLHGRVLVKKVLYRFSMQLDGSVNCPLYGESMRACPELCKSGEFVRLMRTGQRGGFRGLLVSVVFFEIINGRYAASFRKTYIGFHDSILAEILAIARACELCVSRLELTGKTMVIVSDSQVAVSWINNDGFGSIVHAQTIYSIHSVLDNGGLVSIVYGSRHSNSLADQLGKKGSRKNDSAPPFHISDEGFKSHHMWGVFYFSPLYLGVDIQTVSILFDLGRWTDPPTCARLKVIIHGLLRRIRDLEMRSLETNGCEGNDTSVCPVVANEEVSYRGGMRRNWFCVVVVAIGIVLFVGKKLLENM</sequence>
<evidence type="ECO:0000313" key="2">
    <source>
        <dbReference type="EMBL" id="KAK3206725.1"/>
    </source>
</evidence>
<dbReference type="AlphaFoldDB" id="A0AAE0E400"/>
<keyword evidence="1" id="KW-0472">Membrane</keyword>
<dbReference type="Gene3D" id="3.30.420.10">
    <property type="entry name" value="Ribonuclease H-like superfamily/Ribonuclease H"/>
    <property type="match status" value="1"/>
</dbReference>
<dbReference type="EMBL" id="JANJYJ010000006">
    <property type="protein sequence ID" value="KAK3206725.1"/>
    <property type="molecule type" value="Genomic_DNA"/>
</dbReference>